<gene>
    <name evidence="2" type="ORF">SLS62_005518</name>
</gene>
<reference evidence="2 3" key="1">
    <citation type="submission" date="2024-02" db="EMBL/GenBank/DDBJ databases">
        <title>De novo assembly and annotation of 12 fungi associated with fruit tree decline syndrome in Ontario, Canada.</title>
        <authorList>
            <person name="Sulman M."/>
            <person name="Ellouze W."/>
            <person name="Ilyukhin E."/>
        </authorList>
    </citation>
    <scope>NUCLEOTIDE SEQUENCE [LARGE SCALE GENOMIC DNA]</scope>
    <source>
        <strain evidence="2 3">M11/M66-122</strain>
    </source>
</reference>
<name>A0AAN9UPL5_9PEZI</name>
<organism evidence="2 3">
    <name type="scientific">Diatrype stigma</name>
    <dbReference type="NCBI Taxonomy" id="117547"/>
    <lineage>
        <taxon>Eukaryota</taxon>
        <taxon>Fungi</taxon>
        <taxon>Dikarya</taxon>
        <taxon>Ascomycota</taxon>
        <taxon>Pezizomycotina</taxon>
        <taxon>Sordariomycetes</taxon>
        <taxon>Xylariomycetidae</taxon>
        <taxon>Xylariales</taxon>
        <taxon>Diatrypaceae</taxon>
        <taxon>Diatrype</taxon>
    </lineage>
</organism>
<comment type="caution">
    <text evidence="2">The sequence shown here is derived from an EMBL/GenBank/DDBJ whole genome shotgun (WGS) entry which is preliminary data.</text>
</comment>
<protein>
    <submittedName>
        <fullName evidence="2">Uncharacterized protein</fullName>
    </submittedName>
</protein>
<dbReference type="Proteomes" id="UP001320420">
    <property type="component" value="Unassembled WGS sequence"/>
</dbReference>
<dbReference type="EMBL" id="JAKJXP020000037">
    <property type="protein sequence ID" value="KAK7752550.1"/>
    <property type="molecule type" value="Genomic_DNA"/>
</dbReference>
<evidence type="ECO:0000256" key="1">
    <source>
        <dbReference type="SAM" id="MobiDB-lite"/>
    </source>
</evidence>
<sequence length="216" mass="24740">MATFTTLSIENLDHEHRNAFSNAVHRVLSTDIAVETYAQIIDGVPLCEVAWDRYEHRLHQQHPINSHVELCPGALETAKSMRDEMDTGVEDRGNGDEEPNVYFQSSRPKRTYMVYQLTDVQQNELLDYLLWPATDSQSEDRDSPPSCPFPISATPENKVKIDPEFAIVTNKIYRDIWERPAPRSLPRFIHERDVVDPSENPGAADEELRRLRGLGL</sequence>
<feature type="region of interest" description="Disordered" evidence="1">
    <location>
        <begin position="193"/>
        <end position="216"/>
    </location>
</feature>
<proteinExistence type="predicted"/>
<keyword evidence="3" id="KW-1185">Reference proteome</keyword>
<dbReference type="AlphaFoldDB" id="A0AAN9UPL5"/>
<evidence type="ECO:0000313" key="3">
    <source>
        <dbReference type="Proteomes" id="UP001320420"/>
    </source>
</evidence>
<accession>A0AAN9UPL5</accession>
<evidence type="ECO:0000313" key="2">
    <source>
        <dbReference type="EMBL" id="KAK7752550.1"/>
    </source>
</evidence>
<feature type="region of interest" description="Disordered" evidence="1">
    <location>
        <begin position="135"/>
        <end position="155"/>
    </location>
</feature>